<evidence type="ECO:0000256" key="4">
    <source>
        <dbReference type="PROSITE-ProRule" id="PRU00175"/>
    </source>
</evidence>
<dbReference type="SUPFAM" id="SSF57850">
    <property type="entry name" value="RING/U-box"/>
    <property type="match status" value="1"/>
</dbReference>
<keyword evidence="1" id="KW-0479">Metal-binding</keyword>
<dbReference type="InterPro" id="IPR052639">
    <property type="entry name" value="TRAIP_ubiq-protein_ligase"/>
</dbReference>
<dbReference type="PROSITE" id="PS50089">
    <property type="entry name" value="ZF_RING_2"/>
    <property type="match status" value="1"/>
</dbReference>
<keyword evidence="2 4" id="KW-0863">Zinc-finger</keyword>
<keyword evidence="5" id="KW-0175">Coiled coil</keyword>
<comment type="caution">
    <text evidence="8">The sequence shown here is derived from an EMBL/GenBank/DDBJ whole genome shotgun (WGS) entry which is preliminary data.</text>
</comment>
<protein>
    <recommendedName>
        <fullName evidence="7">RING-type domain-containing protein</fullName>
    </recommendedName>
</protein>
<dbReference type="InterPro" id="IPR001841">
    <property type="entry name" value="Znf_RING"/>
</dbReference>
<dbReference type="GO" id="GO:0061630">
    <property type="term" value="F:ubiquitin protein ligase activity"/>
    <property type="evidence" value="ECO:0007669"/>
    <property type="project" value="TreeGrafter"/>
</dbReference>
<evidence type="ECO:0000256" key="2">
    <source>
        <dbReference type="ARBA" id="ARBA00022771"/>
    </source>
</evidence>
<accession>A0A922MXB2</accession>
<feature type="coiled-coil region" evidence="5">
    <location>
        <begin position="171"/>
        <end position="205"/>
    </location>
</feature>
<dbReference type="AlphaFoldDB" id="A0A922MXB2"/>
<name>A0A922MXB2_SPOEX</name>
<dbReference type="PANTHER" id="PTHR46569">
    <property type="entry name" value="E3 UBIQUITIN-PROTEIN LIGASE TRAIP"/>
    <property type="match status" value="1"/>
</dbReference>
<sequence length="361" mass="41077">MHILCTICSDLVNQAENIFVTKCGHIFHHHCLVQWIERSKTCPQCRNKVTDKCMFRLFPTISNENNSEDAATLQSRLDDAQLQLRQQRAKYKEKEDKLAVRLVSFDSKVLALREQLEILNVQNKELHRVKEENEALKKNMQTLNGLQRVLNATSDDVEQMLHSYTDVKTIATFATALKSKLEDDLHQAQNRYDSLNTKYETLKNEKEIPDLKDQRKKTADVIEKDAQSPPPSLNDAILETHSNNSSFNNLVHNIENSDSPYLNLKQGSLFSVAVLQRAPLKLSEKVKKEPMKIESLDDKVGGNLDISYDGLGGHSKIDTFPVPNRTPVKSCIPKLSAKHKLKRPNPAGSQDIEKMLKKVKK</sequence>
<evidence type="ECO:0000313" key="9">
    <source>
        <dbReference type="Proteomes" id="UP000814243"/>
    </source>
</evidence>
<evidence type="ECO:0000256" key="1">
    <source>
        <dbReference type="ARBA" id="ARBA00022723"/>
    </source>
</evidence>
<evidence type="ECO:0000256" key="5">
    <source>
        <dbReference type="SAM" id="Coils"/>
    </source>
</evidence>
<dbReference type="InterPro" id="IPR013083">
    <property type="entry name" value="Znf_RING/FYVE/PHD"/>
</dbReference>
<dbReference type="GO" id="GO:0090734">
    <property type="term" value="C:site of DNA damage"/>
    <property type="evidence" value="ECO:0007669"/>
    <property type="project" value="TreeGrafter"/>
</dbReference>
<feature type="coiled-coil region" evidence="5">
    <location>
        <begin position="63"/>
        <end position="146"/>
    </location>
</feature>
<evidence type="ECO:0000313" key="8">
    <source>
        <dbReference type="EMBL" id="KAH9644519.1"/>
    </source>
</evidence>
<organism evidence="8 9">
    <name type="scientific">Spodoptera exigua</name>
    <name type="common">Beet armyworm</name>
    <name type="synonym">Noctua fulgens</name>
    <dbReference type="NCBI Taxonomy" id="7107"/>
    <lineage>
        <taxon>Eukaryota</taxon>
        <taxon>Metazoa</taxon>
        <taxon>Ecdysozoa</taxon>
        <taxon>Arthropoda</taxon>
        <taxon>Hexapoda</taxon>
        <taxon>Insecta</taxon>
        <taxon>Pterygota</taxon>
        <taxon>Neoptera</taxon>
        <taxon>Endopterygota</taxon>
        <taxon>Lepidoptera</taxon>
        <taxon>Glossata</taxon>
        <taxon>Ditrysia</taxon>
        <taxon>Noctuoidea</taxon>
        <taxon>Noctuidae</taxon>
        <taxon>Amphipyrinae</taxon>
        <taxon>Spodoptera</taxon>
    </lineage>
</organism>
<dbReference type="GO" id="GO:0016567">
    <property type="term" value="P:protein ubiquitination"/>
    <property type="evidence" value="ECO:0007669"/>
    <property type="project" value="TreeGrafter"/>
</dbReference>
<feature type="domain" description="RING-type" evidence="7">
    <location>
        <begin position="5"/>
        <end position="46"/>
    </location>
</feature>
<feature type="compositionally biased region" description="Basic and acidic residues" evidence="6">
    <location>
        <begin position="351"/>
        <end position="361"/>
    </location>
</feature>
<dbReference type="SMART" id="SM00744">
    <property type="entry name" value="RINGv"/>
    <property type="match status" value="1"/>
</dbReference>
<dbReference type="InterPro" id="IPR011016">
    <property type="entry name" value="Znf_RING-CH"/>
</dbReference>
<dbReference type="GO" id="GO:0031297">
    <property type="term" value="P:replication fork processing"/>
    <property type="evidence" value="ECO:0007669"/>
    <property type="project" value="TreeGrafter"/>
</dbReference>
<feature type="region of interest" description="Disordered" evidence="6">
    <location>
        <begin position="337"/>
        <end position="361"/>
    </location>
</feature>
<dbReference type="EMBL" id="JACEFF010000083">
    <property type="protein sequence ID" value="KAH9644519.1"/>
    <property type="molecule type" value="Genomic_DNA"/>
</dbReference>
<evidence type="ECO:0000256" key="6">
    <source>
        <dbReference type="SAM" id="MobiDB-lite"/>
    </source>
</evidence>
<evidence type="ECO:0000256" key="3">
    <source>
        <dbReference type="ARBA" id="ARBA00022833"/>
    </source>
</evidence>
<dbReference type="Proteomes" id="UP000814243">
    <property type="component" value="Unassembled WGS sequence"/>
</dbReference>
<dbReference type="Pfam" id="PF13639">
    <property type="entry name" value="zf-RING_2"/>
    <property type="match status" value="1"/>
</dbReference>
<reference evidence="8" key="1">
    <citation type="journal article" date="2021" name="G3 (Bethesda)">
        <title>Genome and transcriptome analysis of the beet armyworm Spodoptera exigua reveals targets for pest control. .</title>
        <authorList>
            <person name="Simon S."/>
            <person name="Breeschoten T."/>
            <person name="Jansen H.J."/>
            <person name="Dirks R.P."/>
            <person name="Schranz M.E."/>
            <person name="Ros V.I.D."/>
        </authorList>
    </citation>
    <scope>NUCLEOTIDE SEQUENCE</scope>
    <source>
        <strain evidence="8">TB_SE_WUR_2020</strain>
    </source>
</reference>
<proteinExistence type="predicted"/>
<evidence type="ECO:0000259" key="7">
    <source>
        <dbReference type="PROSITE" id="PS50089"/>
    </source>
</evidence>
<dbReference type="PANTHER" id="PTHR46569:SF1">
    <property type="entry name" value="E3 UBIQUITIN-PROTEIN LIGASE RFWD3-RELATED"/>
    <property type="match status" value="1"/>
</dbReference>
<dbReference type="GO" id="GO:0005634">
    <property type="term" value="C:nucleus"/>
    <property type="evidence" value="ECO:0007669"/>
    <property type="project" value="TreeGrafter"/>
</dbReference>
<dbReference type="Gene3D" id="3.30.40.10">
    <property type="entry name" value="Zinc/RING finger domain, C3HC4 (zinc finger)"/>
    <property type="match status" value="1"/>
</dbReference>
<gene>
    <name evidence="8" type="ORF">HF086_006052</name>
</gene>
<keyword evidence="3" id="KW-0862">Zinc</keyword>
<dbReference type="GO" id="GO:0008270">
    <property type="term" value="F:zinc ion binding"/>
    <property type="evidence" value="ECO:0007669"/>
    <property type="project" value="UniProtKB-KW"/>
</dbReference>
<dbReference type="SMART" id="SM00184">
    <property type="entry name" value="RING"/>
    <property type="match status" value="1"/>
</dbReference>